<evidence type="ECO:0000313" key="3">
    <source>
        <dbReference type="Proteomes" id="UP000001542"/>
    </source>
</evidence>
<dbReference type="Gene3D" id="1.20.1050.80">
    <property type="entry name" value="VPS9 domain"/>
    <property type="match status" value="1"/>
</dbReference>
<proteinExistence type="predicted"/>
<gene>
    <name evidence="2" type="ORF">TVAG_084360</name>
</gene>
<dbReference type="InterPro" id="IPR003123">
    <property type="entry name" value="VPS9"/>
</dbReference>
<evidence type="ECO:0000313" key="2">
    <source>
        <dbReference type="EMBL" id="EAX87257.1"/>
    </source>
</evidence>
<evidence type="ECO:0000259" key="1">
    <source>
        <dbReference type="PROSITE" id="PS51205"/>
    </source>
</evidence>
<dbReference type="Proteomes" id="UP000001542">
    <property type="component" value="Unassembled WGS sequence"/>
</dbReference>
<dbReference type="AlphaFoldDB" id="A2G6G1"/>
<sequence>MSFKVLDSDYDVFQEIVHHPEFVPYMNIYISPGGKTRKGQKDAITLRENYITSLSKFYNGSLLFTKPERKIITQEFSLLTGNLLSLNISLFFVEQELFFYKTEQFKKSREFLQGIIDFIISIPLTRNDIFIDINEEKLYHDLLIDGPKVKSLKTFWGHNSEIICKFGNALSTYNEIRNDLIMKIKLISMNMNDDTLYFPMHPLQAIIESLIISDILPYRNGILELIECFEVTSPSMFIDSLFAQAVEILKDLQFANQKNDMALVLSLYRYIFDHTYEKNIYINTELRHQRNCQKDVVSKLRTIKMEKLDLIQEYLPHFDENQPPSNLFQNDSYYSKAVEELEMVSFYNNPFDIIYAVANSISQIEMAATYYSGEKSTVFPFEVTFSLFMGVLLSSNIESWTDLVHFVVKYTPQTGLAPKFEYARANMEASLEQCEKLFKEEVANNFEIIQKPQIEAPLYVC</sequence>
<feature type="domain" description="VPS9" evidence="1">
    <location>
        <begin position="287"/>
        <end position="443"/>
    </location>
</feature>
<dbReference type="InterPro" id="IPR037191">
    <property type="entry name" value="VPS9_dom_sf"/>
</dbReference>
<dbReference type="VEuPathDB" id="TrichDB:TVAGG3_0281760"/>
<protein>
    <recommendedName>
        <fullName evidence="1">VPS9 domain-containing protein</fullName>
    </recommendedName>
</protein>
<dbReference type="SMR" id="A2G6G1"/>
<reference evidence="2" key="2">
    <citation type="journal article" date="2007" name="Science">
        <title>Draft genome sequence of the sexually transmitted pathogen Trichomonas vaginalis.</title>
        <authorList>
            <person name="Carlton J.M."/>
            <person name="Hirt R.P."/>
            <person name="Silva J.C."/>
            <person name="Delcher A.L."/>
            <person name="Schatz M."/>
            <person name="Zhao Q."/>
            <person name="Wortman J.R."/>
            <person name="Bidwell S.L."/>
            <person name="Alsmark U.C.M."/>
            <person name="Besteiro S."/>
            <person name="Sicheritz-Ponten T."/>
            <person name="Noel C.J."/>
            <person name="Dacks J.B."/>
            <person name="Foster P.G."/>
            <person name="Simillion C."/>
            <person name="Van de Peer Y."/>
            <person name="Miranda-Saavedra D."/>
            <person name="Barton G.J."/>
            <person name="Westrop G.D."/>
            <person name="Mueller S."/>
            <person name="Dessi D."/>
            <person name="Fiori P.L."/>
            <person name="Ren Q."/>
            <person name="Paulsen I."/>
            <person name="Zhang H."/>
            <person name="Bastida-Corcuera F.D."/>
            <person name="Simoes-Barbosa A."/>
            <person name="Brown M.T."/>
            <person name="Hayes R.D."/>
            <person name="Mukherjee M."/>
            <person name="Okumura C.Y."/>
            <person name="Schneider R."/>
            <person name="Smith A.J."/>
            <person name="Vanacova S."/>
            <person name="Villalvazo M."/>
            <person name="Haas B.J."/>
            <person name="Pertea M."/>
            <person name="Feldblyum T.V."/>
            <person name="Utterback T.R."/>
            <person name="Shu C.L."/>
            <person name="Osoegawa K."/>
            <person name="de Jong P.J."/>
            <person name="Hrdy I."/>
            <person name="Horvathova L."/>
            <person name="Zubacova Z."/>
            <person name="Dolezal P."/>
            <person name="Malik S.B."/>
            <person name="Logsdon J.M. Jr."/>
            <person name="Henze K."/>
            <person name="Gupta A."/>
            <person name="Wang C.C."/>
            <person name="Dunne R.L."/>
            <person name="Upcroft J.A."/>
            <person name="Upcroft P."/>
            <person name="White O."/>
            <person name="Salzberg S.L."/>
            <person name="Tang P."/>
            <person name="Chiu C.-H."/>
            <person name="Lee Y.-S."/>
            <person name="Embley T.M."/>
            <person name="Coombs G.H."/>
            <person name="Mottram J.C."/>
            <person name="Tachezy J."/>
            <person name="Fraser-Liggett C.M."/>
            <person name="Johnson P.J."/>
        </authorList>
    </citation>
    <scope>NUCLEOTIDE SEQUENCE [LARGE SCALE GENOMIC DNA]</scope>
    <source>
        <strain evidence="2">G3</strain>
    </source>
</reference>
<dbReference type="InParanoid" id="A2G6G1"/>
<organism evidence="2 3">
    <name type="scientific">Trichomonas vaginalis (strain ATCC PRA-98 / G3)</name>
    <dbReference type="NCBI Taxonomy" id="412133"/>
    <lineage>
        <taxon>Eukaryota</taxon>
        <taxon>Metamonada</taxon>
        <taxon>Parabasalia</taxon>
        <taxon>Trichomonadida</taxon>
        <taxon>Trichomonadidae</taxon>
        <taxon>Trichomonas</taxon>
    </lineage>
</organism>
<name>A2G6G1_TRIV3</name>
<keyword evidence="3" id="KW-1185">Reference proteome</keyword>
<dbReference type="VEuPathDB" id="TrichDB:TVAG_084360"/>
<dbReference type="OrthoDB" id="10601939at2759"/>
<reference evidence="2" key="1">
    <citation type="submission" date="2006-10" db="EMBL/GenBank/DDBJ databases">
        <authorList>
            <person name="Amadeo P."/>
            <person name="Zhao Q."/>
            <person name="Wortman J."/>
            <person name="Fraser-Liggett C."/>
            <person name="Carlton J."/>
        </authorList>
    </citation>
    <scope>NUCLEOTIDE SEQUENCE</scope>
    <source>
        <strain evidence="2">G3</strain>
    </source>
</reference>
<dbReference type="PROSITE" id="PS51205">
    <property type="entry name" value="VPS9"/>
    <property type="match status" value="1"/>
</dbReference>
<dbReference type="SUPFAM" id="SSF109993">
    <property type="entry name" value="VPS9 domain"/>
    <property type="match status" value="1"/>
</dbReference>
<accession>A2G6G1</accession>
<dbReference type="EMBL" id="DS114482">
    <property type="protein sequence ID" value="EAX87257.1"/>
    <property type="molecule type" value="Genomic_DNA"/>
</dbReference>